<evidence type="ECO:0000256" key="1">
    <source>
        <dbReference type="ARBA" id="ARBA00022630"/>
    </source>
</evidence>
<evidence type="ECO:0000256" key="2">
    <source>
        <dbReference type="ARBA" id="ARBA00022827"/>
    </source>
</evidence>
<evidence type="ECO:0000259" key="3">
    <source>
        <dbReference type="PROSITE" id="PS51387"/>
    </source>
</evidence>
<dbReference type="PANTHER" id="PTHR11748">
    <property type="entry name" value="D-LACTATE DEHYDROGENASE"/>
    <property type="match status" value="1"/>
</dbReference>
<dbReference type="InterPro" id="IPR016164">
    <property type="entry name" value="FAD-linked_Oxase-like_C"/>
</dbReference>
<dbReference type="InterPro" id="IPR006094">
    <property type="entry name" value="Oxid_FAD_bind_N"/>
</dbReference>
<dbReference type="RefSeq" id="WP_342846047.1">
    <property type="nucleotide sequence ID" value="NZ_JBBMQO010000001.1"/>
</dbReference>
<protein>
    <submittedName>
        <fullName evidence="4">Glycolate oxidase subunit GlcE</fullName>
        <ecNumber evidence="4">1.1.99.14</ecNumber>
    </submittedName>
</protein>
<dbReference type="InterPro" id="IPR016166">
    <property type="entry name" value="FAD-bd_PCMH"/>
</dbReference>
<dbReference type="EC" id="1.1.99.14" evidence="4"/>
<name>A0ABU9T1U3_9HYPH</name>
<dbReference type="SUPFAM" id="SSF55103">
    <property type="entry name" value="FAD-linked oxidases, C-terminal domain"/>
    <property type="match status" value="1"/>
</dbReference>
<sequence length="402" mass="42924">MKILKPADELEAAQLITKARSEGTRLEIRGNGTKRDIGNAVNADKIISASAMSGITQYDPAELVMVAKAGTLLSEIDKALAKNKQMHVFEPANYGKLLGTNGKQTIGGIAASNMSGPRRFVAGAARDSLLGVRFVNGSGEIIKNGGQVMKNVTGLDLVKLMGGSWGTLGFLTEVSFKVLPRPETQITLAIHNVSDADGALLMATAMATSADVTGASHAPADIASQLMNAPVKAGITFMRLEGLKETIGVRRDRVIASLPKGLNIQEIDARVSLALWKMIRDVLPFADQDQRPVWRISVAPMSGYKVAAAILNKLEGQVFYDWQGGLVWLRLDDVTNANAPVVRNIVKDHGGYATLIRASEPVRASTAVFQPEIAPLAALSERIKMAMDPSGLFNVGRMSPDV</sequence>
<keyword evidence="5" id="KW-1185">Reference proteome</keyword>
<dbReference type="NCBIfam" id="NF008439">
    <property type="entry name" value="PRK11282.1"/>
    <property type="match status" value="1"/>
</dbReference>
<keyword evidence="2" id="KW-0274">FAD</keyword>
<dbReference type="InterPro" id="IPR036318">
    <property type="entry name" value="FAD-bd_PCMH-like_sf"/>
</dbReference>
<dbReference type="EMBL" id="JBBMQO010000001">
    <property type="protein sequence ID" value="MEM5500094.1"/>
    <property type="molecule type" value="Genomic_DNA"/>
</dbReference>
<dbReference type="Pfam" id="PF01565">
    <property type="entry name" value="FAD_binding_4"/>
    <property type="match status" value="1"/>
</dbReference>
<dbReference type="GO" id="GO:0019154">
    <property type="term" value="F:glycolate dehydrogenase activity"/>
    <property type="evidence" value="ECO:0007669"/>
    <property type="project" value="UniProtKB-EC"/>
</dbReference>
<keyword evidence="1" id="KW-0285">Flavoprotein</keyword>
<dbReference type="InterPro" id="IPR016169">
    <property type="entry name" value="FAD-bd_PCMH_sub2"/>
</dbReference>
<keyword evidence="4" id="KW-0560">Oxidoreductase</keyword>
<dbReference type="PROSITE" id="PS51387">
    <property type="entry name" value="FAD_PCMH"/>
    <property type="match status" value="1"/>
</dbReference>
<feature type="domain" description="FAD-binding PCMH-type" evidence="3">
    <location>
        <begin position="1"/>
        <end position="181"/>
    </location>
</feature>
<dbReference type="PANTHER" id="PTHR11748:SF103">
    <property type="entry name" value="GLYCOLATE OXIDASE SUBUNIT GLCE"/>
    <property type="match status" value="1"/>
</dbReference>
<dbReference type="Gene3D" id="3.30.465.10">
    <property type="match status" value="1"/>
</dbReference>
<accession>A0ABU9T1U3</accession>
<organism evidence="4 5">
    <name type="scientific">Ahrensia kielensis</name>
    <dbReference type="NCBI Taxonomy" id="76980"/>
    <lineage>
        <taxon>Bacteria</taxon>
        <taxon>Pseudomonadati</taxon>
        <taxon>Pseudomonadota</taxon>
        <taxon>Alphaproteobacteria</taxon>
        <taxon>Hyphomicrobiales</taxon>
        <taxon>Ahrensiaceae</taxon>
        <taxon>Ahrensia</taxon>
    </lineage>
</organism>
<comment type="caution">
    <text evidence="4">The sequence shown here is derived from an EMBL/GenBank/DDBJ whole genome shotgun (WGS) entry which is preliminary data.</text>
</comment>
<proteinExistence type="predicted"/>
<reference evidence="4 5" key="1">
    <citation type="submission" date="2024-03" db="EMBL/GenBank/DDBJ databases">
        <title>Community enrichment and isolation of bacterial strains for fucoidan degradation.</title>
        <authorList>
            <person name="Sichert A."/>
        </authorList>
    </citation>
    <scope>NUCLEOTIDE SEQUENCE [LARGE SCALE GENOMIC DNA]</scope>
    <source>
        <strain evidence="4 5">AS62</strain>
    </source>
</reference>
<evidence type="ECO:0000313" key="4">
    <source>
        <dbReference type="EMBL" id="MEM5500094.1"/>
    </source>
</evidence>
<dbReference type="SUPFAM" id="SSF56176">
    <property type="entry name" value="FAD-binding/transporter-associated domain-like"/>
    <property type="match status" value="1"/>
</dbReference>
<gene>
    <name evidence="4" type="primary">glcE</name>
    <name evidence="4" type="ORF">WNY59_00680</name>
</gene>
<evidence type="ECO:0000313" key="5">
    <source>
        <dbReference type="Proteomes" id="UP001477870"/>
    </source>
</evidence>
<dbReference type="Proteomes" id="UP001477870">
    <property type="component" value="Unassembled WGS sequence"/>
</dbReference>